<dbReference type="InterPro" id="IPR036770">
    <property type="entry name" value="Ankyrin_rpt-contain_sf"/>
</dbReference>
<feature type="repeat" description="ANK" evidence="3">
    <location>
        <begin position="839"/>
        <end position="871"/>
    </location>
</feature>
<sequence>MLDDIHKDVAKRPNDPNAYTLGSIGGHNIVIACLPEGDVGNNIAATIATNMISTFPSIRVGFMVGIGGGVPPRVRLGDIVVSIPSGQYPGVVQWDFGKAETGGQFKQIGSLNSPPTSLRTAVSKLRTWHDLRGSSIPEFLETMAEKWPKLAATHLWNESLKDPLTKGDILDRDQSWVEAVVALMFSMLMSLIRLLCGWQVTQQITSPLTASIHKSPPDVRVHYGLIASGNKVVKDAKVRDTVNGRFGGSVLCFEMEAAGLMNNFPCIVIRGICDYADSQKNKSWQEYAAVRAAAFAKELILHVVPEQVELERRVEDILDQIRDNAERTQARLNCQENNEILDWLTPIDYGGRQSDYLCRRQADTGNWLLESKEFQQWVNDPKQTLFCHVDFLDAQFREAHGFSIAYIYCNYQRHDEQRLDDLLMSIVKQLSQYQSPLPEDILTLYKKRKASRTRPSVDEVLKLLYSVVSTLPRVFIVIDALDECQVANSCRDQLLSEMLSLHSSFGINVFATSRNDQNISDYFMAGLSMEIRAHREDVERYLKHQMKHLPNCVQDNQDLQHEIIADILEGVDGMFLLAQLYLGELRDKMTVNRVRTTLKSFKKGRRQRHEVLENAYNNAMTRVNAQMPEMKSLALKVLRWTALAKRQLSAVELQHALAVKTATSELDGDDIPHLRDMVSVCAGLVTVDEGSRIVRLVHYTTQEYLEGAQDRWFKDLEPDMTTVCVTYLSFSAFWTGPCDTTGDEFNKRLQSNPFYHYAAKHWGNHALKDTEPDEAMLNFITNEKAIASSCQVFIDRADSSTPNVRVGVEALHLTAIFGLPKLTRRLIVLQHDLNKADSVRRTPLWYAARREDEGVVEELLAAGADVNAGKERTMTALQIAAVKGNMNIVEMLLAAGAEVYTCYETDALRSAIRNGKIEVAERLLAAGAGISAEKGVSALQQAARYGHLTMVEKLLIAGADVNVKYGNPAICRAAREGHLEIVNRLLAAGADVNAASWKSAIQSASEKGYLDIVKALLAAGADLNAPAGSGKPALQLATERGYSEIANLEQRHILLSLKRRHQGGSWLNGCKYLRVSIEEALCGAALVLLPSWREQDPADQGLFVVDGHVIPRGTQVAGPVYSLFQNQEIFEDPFTYRPEGQLEPNKNLGTTDKKPSRVAMRKALVPFMIGDQSCAGQAMAWTESSLVVACVLWYFDFEKAPGKASKLGENIRLEMGREVPEYKISDIFVAEHDGPNLLFREREDFAQELETKG</sequence>
<keyword evidence="2" id="KW-0349">Heme</keyword>
<dbReference type="InterPro" id="IPR027417">
    <property type="entry name" value="P-loop_NTPase"/>
</dbReference>
<keyword evidence="2" id="KW-0408">Iron</keyword>
<dbReference type="GO" id="GO:0016705">
    <property type="term" value="F:oxidoreductase activity, acting on paired donors, with incorporation or reduction of molecular oxygen"/>
    <property type="evidence" value="ECO:0007669"/>
    <property type="project" value="InterPro"/>
</dbReference>
<reference evidence="7" key="1">
    <citation type="submission" date="2023-06" db="EMBL/GenBank/DDBJ databases">
        <title>Conoideocrella luteorostrata (Hypocreales: Clavicipitaceae), a potential biocontrol fungus for elongate hemlock scale in United States Christmas tree production areas.</title>
        <authorList>
            <person name="Barrett H."/>
            <person name="Lovett B."/>
            <person name="Macias A.M."/>
            <person name="Stajich J.E."/>
            <person name="Kasson M.T."/>
        </authorList>
    </citation>
    <scope>NUCLEOTIDE SEQUENCE</scope>
    <source>
        <strain evidence="7">ARSEF 14590</strain>
    </source>
</reference>
<dbReference type="PROSITE" id="PS51257">
    <property type="entry name" value="PROKAR_LIPOPROTEIN"/>
    <property type="match status" value="1"/>
</dbReference>
<keyword evidence="8" id="KW-1185">Reference proteome</keyword>
<dbReference type="Pfam" id="PF12796">
    <property type="entry name" value="Ank_2"/>
    <property type="match status" value="2"/>
</dbReference>
<dbReference type="PROSITE" id="PS50297">
    <property type="entry name" value="ANK_REP_REGION"/>
    <property type="match status" value="5"/>
</dbReference>
<dbReference type="SUPFAM" id="SSF48264">
    <property type="entry name" value="Cytochrome P450"/>
    <property type="match status" value="1"/>
</dbReference>
<dbReference type="Pfam" id="PF22939">
    <property type="entry name" value="WHD_GPIID"/>
    <property type="match status" value="1"/>
</dbReference>
<evidence type="ECO:0000313" key="8">
    <source>
        <dbReference type="Proteomes" id="UP001251528"/>
    </source>
</evidence>
<feature type="repeat" description="ANK" evidence="3">
    <location>
        <begin position="872"/>
        <end position="899"/>
    </location>
</feature>
<dbReference type="PRINTS" id="PR00463">
    <property type="entry name" value="EP450I"/>
</dbReference>
<evidence type="ECO:0000256" key="4">
    <source>
        <dbReference type="SAM" id="Coils"/>
    </source>
</evidence>
<accession>A0AAJ0FW09</accession>
<dbReference type="InterPro" id="IPR002110">
    <property type="entry name" value="Ankyrin_rpt"/>
</dbReference>
<dbReference type="Pfam" id="PF24883">
    <property type="entry name" value="NPHP3_N"/>
    <property type="match status" value="1"/>
</dbReference>
<dbReference type="SUPFAM" id="SSF48403">
    <property type="entry name" value="Ankyrin repeat"/>
    <property type="match status" value="1"/>
</dbReference>
<evidence type="ECO:0000259" key="5">
    <source>
        <dbReference type="Pfam" id="PF22939"/>
    </source>
</evidence>
<dbReference type="PROSITE" id="PS50088">
    <property type="entry name" value="ANK_REPEAT"/>
    <property type="match status" value="5"/>
</dbReference>
<dbReference type="InterPro" id="IPR056884">
    <property type="entry name" value="NPHP3-like_N"/>
</dbReference>
<dbReference type="SMART" id="SM00248">
    <property type="entry name" value="ANK"/>
    <property type="match status" value="8"/>
</dbReference>
<feature type="coiled-coil region" evidence="4">
    <location>
        <begin position="311"/>
        <end position="338"/>
    </location>
</feature>
<dbReference type="Gene3D" id="1.25.40.20">
    <property type="entry name" value="Ankyrin repeat-containing domain"/>
    <property type="match status" value="2"/>
</dbReference>
<feature type="domain" description="GPI inositol-deacylase winged helix" evidence="5">
    <location>
        <begin position="628"/>
        <end position="705"/>
    </location>
</feature>
<feature type="repeat" description="ANK" evidence="3">
    <location>
        <begin position="996"/>
        <end position="1028"/>
    </location>
</feature>
<comment type="cofactor">
    <cofactor evidence="2">
        <name>heme</name>
        <dbReference type="ChEBI" id="CHEBI:30413"/>
    </cofactor>
</comment>
<keyword evidence="4" id="KW-0175">Coiled coil</keyword>
<evidence type="ECO:0000256" key="1">
    <source>
        <dbReference type="ARBA" id="ARBA00022737"/>
    </source>
</evidence>
<proteinExistence type="predicted"/>
<dbReference type="Gene3D" id="1.10.630.10">
    <property type="entry name" value="Cytochrome P450"/>
    <property type="match status" value="1"/>
</dbReference>
<dbReference type="InterPro" id="IPR036396">
    <property type="entry name" value="Cyt_P450_sf"/>
</dbReference>
<dbReference type="GO" id="GO:0020037">
    <property type="term" value="F:heme binding"/>
    <property type="evidence" value="ECO:0007669"/>
    <property type="project" value="InterPro"/>
</dbReference>
<dbReference type="InterPro" id="IPR001128">
    <property type="entry name" value="Cyt_P450"/>
</dbReference>
<feature type="binding site" description="axial binding residue" evidence="2">
    <location>
        <position position="1174"/>
    </location>
    <ligand>
        <name>heme</name>
        <dbReference type="ChEBI" id="CHEBI:30413"/>
    </ligand>
    <ligandPart>
        <name>Fe</name>
        <dbReference type="ChEBI" id="CHEBI:18248"/>
    </ligandPart>
</feature>
<protein>
    <recommendedName>
        <fullName evidence="9">Nucleoside phosphorylase domain-containing protein</fullName>
    </recommendedName>
</protein>
<dbReference type="AlphaFoldDB" id="A0AAJ0FW09"/>
<dbReference type="PANTHER" id="PTHR46082">
    <property type="entry name" value="ATP/GTP-BINDING PROTEIN-RELATED"/>
    <property type="match status" value="1"/>
</dbReference>
<evidence type="ECO:0000313" key="7">
    <source>
        <dbReference type="EMBL" id="KAK2603970.1"/>
    </source>
</evidence>
<dbReference type="InterPro" id="IPR054471">
    <property type="entry name" value="GPIID_WHD"/>
</dbReference>
<evidence type="ECO:0000259" key="6">
    <source>
        <dbReference type="Pfam" id="PF24883"/>
    </source>
</evidence>
<dbReference type="PANTHER" id="PTHR46082:SF11">
    <property type="entry name" value="AAA+ ATPASE DOMAIN-CONTAINING PROTEIN-RELATED"/>
    <property type="match status" value="1"/>
</dbReference>
<dbReference type="InterPro" id="IPR035994">
    <property type="entry name" value="Nucleoside_phosphorylase_sf"/>
</dbReference>
<feature type="repeat" description="ANK" evidence="3">
    <location>
        <begin position="934"/>
        <end position="966"/>
    </location>
</feature>
<dbReference type="GO" id="GO:0005506">
    <property type="term" value="F:iron ion binding"/>
    <property type="evidence" value="ECO:0007669"/>
    <property type="project" value="InterPro"/>
</dbReference>
<keyword evidence="1" id="KW-0677">Repeat</keyword>
<dbReference type="GO" id="GO:0004497">
    <property type="term" value="F:monooxygenase activity"/>
    <property type="evidence" value="ECO:0007669"/>
    <property type="project" value="InterPro"/>
</dbReference>
<dbReference type="Pfam" id="PF00067">
    <property type="entry name" value="p450"/>
    <property type="match status" value="1"/>
</dbReference>
<feature type="repeat" description="ANK" evidence="3">
    <location>
        <begin position="965"/>
        <end position="997"/>
    </location>
</feature>
<evidence type="ECO:0008006" key="9">
    <source>
        <dbReference type="Google" id="ProtNLM"/>
    </source>
</evidence>
<keyword evidence="3" id="KW-0040">ANK repeat</keyword>
<comment type="caution">
    <text evidence="7">The sequence shown here is derived from an EMBL/GenBank/DDBJ whole genome shotgun (WGS) entry which is preliminary data.</text>
</comment>
<evidence type="ECO:0000256" key="3">
    <source>
        <dbReference type="PROSITE-ProRule" id="PRU00023"/>
    </source>
</evidence>
<dbReference type="InterPro" id="IPR053137">
    <property type="entry name" value="NLR-like"/>
</dbReference>
<dbReference type="Pfam" id="PF00023">
    <property type="entry name" value="Ank"/>
    <property type="match status" value="1"/>
</dbReference>
<dbReference type="InterPro" id="IPR002401">
    <property type="entry name" value="Cyt_P450_E_grp-I"/>
</dbReference>
<dbReference type="SUPFAM" id="SSF53167">
    <property type="entry name" value="Purine and uridine phosphorylases"/>
    <property type="match status" value="1"/>
</dbReference>
<evidence type="ECO:0000256" key="2">
    <source>
        <dbReference type="PIRSR" id="PIRSR602401-1"/>
    </source>
</evidence>
<dbReference type="Gene3D" id="3.40.50.300">
    <property type="entry name" value="P-loop containing nucleotide triphosphate hydrolases"/>
    <property type="match status" value="1"/>
</dbReference>
<gene>
    <name evidence="7" type="ORF">QQS21_003806</name>
</gene>
<dbReference type="EMBL" id="JASWJB010000052">
    <property type="protein sequence ID" value="KAK2603970.1"/>
    <property type="molecule type" value="Genomic_DNA"/>
</dbReference>
<feature type="domain" description="Nephrocystin 3-like N-terminal" evidence="6">
    <location>
        <begin position="363"/>
        <end position="514"/>
    </location>
</feature>
<name>A0AAJ0FW09_9HYPO</name>
<organism evidence="7 8">
    <name type="scientific">Conoideocrella luteorostrata</name>
    <dbReference type="NCBI Taxonomy" id="1105319"/>
    <lineage>
        <taxon>Eukaryota</taxon>
        <taxon>Fungi</taxon>
        <taxon>Dikarya</taxon>
        <taxon>Ascomycota</taxon>
        <taxon>Pezizomycotina</taxon>
        <taxon>Sordariomycetes</taxon>
        <taxon>Hypocreomycetidae</taxon>
        <taxon>Hypocreales</taxon>
        <taxon>Clavicipitaceae</taxon>
        <taxon>Conoideocrella</taxon>
    </lineage>
</organism>
<dbReference type="Gene3D" id="3.40.50.1580">
    <property type="entry name" value="Nucleoside phosphorylase domain"/>
    <property type="match status" value="1"/>
</dbReference>
<dbReference type="Proteomes" id="UP001251528">
    <property type="component" value="Unassembled WGS sequence"/>
</dbReference>
<keyword evidence="2" id="KW-0479">Metal-binding</keyword>
<dbReference type="GO" id="GO:0009116">
    <property type="term" value="P:nucleoside metabolic process"/>
    <property type="evidence" value="ECO:0007669"/>
    <property type="project" value="InterPro"/>
</dbReference>